<accession>A0AAE0LZM2</accession>
<keyword evidence="4" id="KW-0862">Zinc</keyword>
<dbReference type="PROSITE" id="PS00028">
    <property type="entry name" value="ZINC_FINGER_C2H2_1"/>
    <property type="match status" value="1"/>
</dbReference>
<organism evidence="8 9">
    <name type="scientific">Apodospora peruviana</name>
    <dbReference type="NCBI Taxonomy" id="516989"/>
    <lineage>
        <taxon>Eukaryota</taxon>
        <taxon>Fungi</taxon>
        <taxon>Dikarya</taxon>
        <taxon>Ascomycota</taxon>
        <taxon>Pezizomycotina</taxon>
        <taxon>Sordariomycetes</taxon>
        <taxon>Sordariomycetidae</taxon>
        <taxon>Sordariales</taxon>
        <taxon>Lasiosphaeriaceae</taxon>
        <taxon>Apodospora</taxon>
    </lineage>
</organism>
<evidence type="ECO:0000256" key="5">
    <source>
        <dbReference type="PROSITE-ProRule" id="PRU00042"/>
    </source>
</evidence>
<feature type="compositionally biased region" description="Low complexity" evidence="6">
    <location>
        <begin position="132"/>
        <end position="145"/>
    </location>
</feature>
<feature type="compositionally biased region" description="Low complexity" evidence="6">
    <location>
        <begin position="43"/>
        <end position="55"/>
    </location>
</feature>
<evidence type="ECO:0000313" key="9">
    <source>
        <dbReference type="Proteomes" id="UP001283341"/>
    </source>
</evidence>
<dbReference type="AlphaFoldDB" id="A0AAE0LZM2"/>
<dbReference type="PROSITE" id="PS50157">
    <property type="entry name" value="ZINC_FINGER_C2H2_2"/>
    <property type="match status" value="2"/>
</dbReference>
<comment type="caution">
    <text evidence="8">The sequence shown here is derived from an EMBL/GenBank/DDBJ whole genome shotgun (WGS) entry which is preliminary data.</text>
</comment>
<proteinExistence type="predicted"/>
<dbReference type="SMART" id="SM00355">
    <property type="entry name" value="ZnF_C2H2"/>
    <property type="match status" value="2"/>
</dbReference>
<dbReference type="PANTHER" id="PTHR24408:SF58">
    <property type="entry name" value="TRANSCRIPTION FACTOR (TFIIIA), PUTATIVE (AFU_ORTHOLOGUE AFUA_1G05150)-RELATED"/>
    <property type="match status" value="1"/>
</dbReference>
<dbReference type="FunFam" id="3.30.160.60:FF:000100">
    <property type="entry name" value="Zinc finger 45-like"/>
    <property type="match status" value="1"/>
</dbReference>
<dbReference type="Proteomes" id="UP001283341">
    <property type="component" value="Unassembled WGS sequence"/>
</dbReference>
<feature type="domain" description="C2H2-type" evidence="7">
    <location>
        <begin position="258"/>
        <end position="285"/>
    </location>
</feature>
<evidence type="ECO:0000256" key="4">
    <source>
        <dbReference type="ARBA" id="ARBA00022833"/>
    </source>
</evidence>
<dbReference type="GO" id="GO:0008270">
    <property type="term" value="F:zinc ion binding"/>
    <property type="evidence" value="ECO:0007669"/>
    <property type="project" value="UniProtKB-KW"/>
</dbReference>
<dbReference type="GO" id="GO:0043565">
    <property type="term" value="F:sequence-specific DNA binding"/>
    <property type="evidence" value="ECO:0007669"/>
    <property type="project" value="TreeGrafter"/>
</dbReference>
<dbReference type="Pfam" id="PF00096">
    <property type="entry name" value="zf-C2H2"/>
    <property type="match status" value="2"/>
</dbReference>
<feature type="compositionally biased region" description="Basic and acidic residues" evidence="6">
    <location>
        <begin position="320"/>
        <end position="330"/>
    </location>
</feature>
<dbReference type="Gene3D" id="3.30.160.60">
    <property type="entry name" value="Classic Zinc Finger"/>
    <property type="match status" value="2"/>
</dbReference>
<evidence type="ECO:0000256" key="1">
    <source>
        <dbReference type="ARBA" id="ARBA00022723"/>
    </source>
</evidence>
<dbReference type="GO" id="GO:0005634">
    <property type="term" value="C:nucleus"/>
    <property type="evidence" value="ECO:0007669"/>
    <property type="project" value="TreeGrafter"/>
</dbReference>
<gene>
    <name evidence="8" type="ORF">B0H66DRAFT_380136</name>
</gene>
<reference evidence="8" key="1">
    <citation type="journal article" date="2023" name="Mol. Phylogenet. Evol.">
        <title>Genome-scale phylogeny and comparative genomics of the fungal order Sordariales.</title>
        <authorList>
            <person name="Hensen N."/>
            <person name="Bonometti L."/>
            <person name="Westerberg I."/>
            <person name="Brannstrom I.O."/>
            <person name="Guillou S."/>
            <person name="Cros-Aarteil S."/>
            <person name="Calhoun S."/>
            <person name="Haridas S."/>
            <person name="Kuo A."/>
            <person name="Mondo S."/>
            <person name="Pangilinan J."/>
            <person name="Riley R."/>
            <person name="LaButti K."/>
            <person name="Andreopoulos B."/>
            <person name="Lipzen A."/>
            <person name="Chen C."/>
            <person name="Yan M."/>
            <person name="Daum C."/>
            <person name="Ng V."/>
            <person name="Clum A."/>
            <person name="Steindorff A."/>
            <person name="Ohm R.A."/>
            <person name="Martin F."/>
            <person name="Silar P."/>
            <person name="Natvig D.O."/>
            <person name="Lalanne C."/>
            <person name="Gautier V."/>
            <person name="Ament-Velasquez S.L."/>
            <person name="Kruys A."/>
            <person name="Hutchinson M.I."/>
            <person name="Powell A.J."/>
            <person name="Barry K."/>
            <person name="Miller A.N."/>
            <person name="Grigoriev I.V."/>
            <person name="Debuchy R."/>
            <person name="Gladieux P."/>
            <person name="Hiltunen Thoren M."/>
            <person name="Johannesson H."/>
        </authorList>
    </citation>
    <scope>NUCLEOTIDE SEQUENCE</scope>
    <source>
        <strain evidence="8">CBS 118394</strain>
    </source>
</reference>
<evidence type="ECO:0000313" key="8">
    <source>
        <dbReference type="EMBL" id="KAK3312754.1"/>
    </source>
</evidence>
<dbReference type="InterPro" id="IPR013087">
    <property type="entry name" value="Znf_C2H2_type"/>
</dbReference>
<keyword evidence="3 5" id="KW-0863">Zinc-finger</keyword>
<reference evidence="8" key="2">
    <citation type="submission" date="2023-06" db="EMBL/GenBank/DDBJ databases">
        <authorList>
            <consortium name="Lawrence Berkeley National Laboratory"/>
            <person name="Haridas S."/>
            <person name="Hensen N."/>
            <person name="Bonometti L."/>
            <person name="Westerberg I."/>
            <person name="Brannstrom I.O."/>
            <person name="Guillou S."/>
            <person name="Cros-Aarteil S."/>
            <person name="Calhoun S."/>
            <person name="Kuo A."/>
            <person name="Mondo S."/>
            <person name="Pangilinan J."/>
            <person name="Riley R."/>
            <person name="Labutti K."/>
            <person name="Andreopoulos B."/>
            <person name="Lipzen A."/>
            <person name="Chen C."/>
            <person name="Yanf M."/>
            <person name="Daum C."/>
            <person name="Ng V."/>
            <person name="Clum A."/>
            <person name="Steindorff A."/>
            <person name="Ohm R."/>
            <person name="Martin F."/>
            <person name="Silar P."/>
            <person name="Natvig D."/>
            <person name="Lalanne C."/>
            <person name="Gautier V."/>
            <person name="Ament-Velasquez S.L."/>
            <person name="Kruys A."/>
            <person name="Hutchinson M.I."/>
            <person name="Powell A.J."/>
            <person name="Barry K."/>
            <person name="Miller A.N."/>
            <person name="Grigoriev I.V."/>
            <person name="Debuchy R."/>
            <person name="Gladieux P."/>
            <person name="Thoren M.H."/>
            <person name="Johannesson H."/>
        </authorList>
    </citation>
    <scope>NUCLEOTIDE SEQUENCE</scope>
    <source>
        <strain evidence="8">CBS 118394</strain>
    </source>
</reference>
<dbReference type="SUPFAM" id="SSF57667">
    <property type="entry name" value="beta-beta-alpha zinc fingers"/>
    <property type="match status" value="1"/>
</dbReference>
<name>A0AAE0LZM2_9PEZI</name>
<feature type="domain" description="C2H2-type" evidence="7">
    <location>
        <begin position="286"/>
        <end position="304"/>
    </location>
</feature>
<feature type="compositionally biased region" description="Pro residues" evidence="6">
    <location>
        <begin position="208"/>
        <end position="226"/>
    </location>
</feature>
<dbReference type="FunFam" id="3.30.160.60:FF:001781">
    <property type="entry name" value="zinc finger protein 496 isoform X2"/>
    <property type="match status" value="1"/>
</dbReference>
<evidence type="ECO:0000256" key="3">
    <source>
        <dbReference type="ARBA" id="ARBA00022771"/>
    </source>
</evidence>
<feature type="compositionally biased region" description="Low complexity" evidence="6">
    <location>
        <begin position="64"/>
        <end position="88"/>
    </location>
</feature>
<keyword evidence="1" id="KW-0479">Metal-binding</keyword>
<sequence>MTSSTTSKSKSQSQPSSSDPLGSRRPARAALPPFTLPPPPEIPAAVTAATVTDALSPATGGVRSAGQSSSYSTHSSSTTGTLSSPGYSAAHMSSYGSPSPRQAHAQPSYYRVHGSPSQQTLAPRPGPPPPGGSSQMSPQASPAQSSHERRPSSGYDGEKLPSIASLIPHSPSRYPPHQSSSSPGHLARPAGIPLRAPGPGGVHHHVMPGPPLASPPFLRIPPPPNHHPGTGYGPGHYLEFTVGSYAVARESSQQDRPFKCDQCSQSFSRNHDLKRHKRIHLAAKPFSCPHCQKCFSRKDALKRHSLVKACGGGGGGGGGKKKDSTSKSDDSESSSPAPEGQTEDLQQSQAEAGSTAESDQKTVEEG</sequence>
<feature type="compositionally biased region" description="Low complexity" evidence="6">
    <location>
        <begin position="1"/>
        <end position="18"/>
    </location>
</feature>
<evidence type="ECO:0000256" key="6">
    <source>
        <dbReference type="SAM" id="MobiDB-lite"/>
    </source>
</evidence>
<feature type="region of interest" description="Disordered" evidence="6">
    <location>
        <begin position="1"/>
        <end position="235"/>
    </location>
</feature>
<protein>
    <recommendedName>
        <fullName evidence="7">C2H2-type domain-containing protein</fullName>
    </recommendedName>
</protein>
<feature type="compositionally biased region" description="Polar residues" evidence="6">
    <location>
        <begin position="343"/>
        <end position="357"/>
    </location>
</feature>
<keyword evidence="2" id="KW-0677">Repeat</keyword>
<evidence type="ECO:0000256" key="2">
    <source>
        <dbReference type="ARBA" id="ARBA00022737"/>
    </source>
</evidence>
<feature type="compositionally biased region" description="Basic and acidic residues" evidence="6">
    <location>
        <begin position="146"/>
        <end position="159"/>
    </location>
</feature>
<dbReference type="InterPro" id="IPR036236">
    <property type="entry name" value="Znf_C2H2_sf"/>
</dbReference>
<evidence type="ECO:0000259" key="7">
    <source>
        <dbReference type="PROSITE" id="PS50157"/>
    </source>
</evidence>
<feature type="region of interest" description="Disordered" evidence="6">
    <location>
        <begin position="309"/>
        <end position="366"/>
    </location>
</feature>
<keyword evidence="9" id="KW-1185">Reference proteome</keyword>
<dbReference type="PANTHER" id="PTHR24408">
    <property type="entry name" value="ZINC FINGER PROTEIN"/>
    <property type="match status" value="1"/>
</dbReference>
<dbReference type="EMBL" id="JAUEDM010000008">
    <property type="protein sequence ID" value="KAK3312754.1"/>
    <property type="molecule type" value="Genomic_DNA"/>
</dbReference>
<dbReference type="GO" id="GO:0000981">
    <property type="term" value="F:DNA-binding transcription factor activity, RNA polymerase II-specific"/>
    <property type="evidence" value="ECO:0007669"/>
    <property type="project" value="TreeGrafter"/>
</dbReference>